<protein>
    <submittedName>
        <fullName evidence="2">Uncharacterized protein</fullName>
    </submittedName>
</protein>
<organism evidence="2 3">
    <name type="scientific">Nonomuraea roseoviolacea subsp. carminata</name>
    <dbReference type="NCBI Taxonomy" id="160689"/>
    <lineage>
        <taxon>Bacteria</taxon>
        <taxon>Bacillati</taxon>
        <taxon>Actinomycetota</taxon>
        <taxon>Actinomycetes</taxon>
        <taxon>Streptosporangiales</taxon>
        <taxon>Streptosporangiaceae</taxon>
        <taxon>Nonomuraea</taxon>
    </lineage>
</organism>
<feature type="region of interest" description="Disordered" evidence="1">
    <location>
        <begin position="1"/>
        <end position="20"/>
    </location>
</feature>
<dbReference type="EMBL" id="JAMZEC010000001">
    <property type="protein sequence ID" value="MCP2346417.1"/>
    <property type="molecule type" value="Genomic_DNA"/>
</dbReference>
<feature type="region of interest" description="Disordered" evidence="1">
    <location>
        <begin position="76"/>
        <end position="98"/>
    </location>
</feature>
<keyword evidence="3" id="KW-1185">Reference proteome</keyword>
<gene>
    <name evidence="2" type="ORF">HD595_002539</name>
</gene>
<evidence type="ECO:0000313" key="3">
    <source>
        <dbReference type="Proteomes" id="UP001320766"/>
    </source>
</evidence>
<sequence length="279" mass="30357">MRSGRRSGMNPNTGHGSERMAWRSFLNDRLLRKRSTSAMTAPRMLLVSPACQWLRQGRVLAARVRPGPPDRRAIRMQQAGETKGQPRSLMAHRRPRSAAPRGMIHAIPKLTARVRFPSPALRAKAQVRDDAPAGFDLFQGSFQSPAQPTCNQLTEVSTPAEPRPPSLPVLLMWRSIASMIALSAPLHGVLTGHAASTLSCSIRGPQVLERRARLGPVHVAGVTQIMEVQARHAHVPDHVHPARMRVESTAPATVRPSHRGRAAPRLVVEVGLRCSGGAG</sequence>
<accession>A0ABT1JYK5</accession>
<proteinExistence type="predicted"/>
<dbReference type="Proteomes" id="UP001320766">
    <property type="component" value="Unassembled WGS sequence"/>
</dbReference>
<reference evidence="2 3" key="1">
    <citation type="submission" date="2022-06" db="EMBL/GenBank/DDBJ databases">
        <title>Sequencing the genomes of 1000 actinobacteria strains.</title>
        <authorList>
            <person name="Klenk H.-P."/>
        </authorList>
    </citation>
    <scope>NUCLEOTIDE SEQUENCE [LARGE SCALE GENOMIC DNA]</scope>
    <source>
        <strain evidence="2 3">DSM 44170</strain>
    </source>
</reference>
<name>A0ABT1JYK5_9ACTN</name>
<evidence type="ECO:0000313" key="2">
    <source>
        <dbReference type="EMBL" id="MCP2346417.1"/>
    </source>
</evidence>
<evidence type="ECO:0000256" key="1">
    <source>
        <dbReference type="SAM" id="MobiDB-lite"/>
    </source>
</evidence>
<comment type="caution">
    <text evidence="2">The sequence shown here is derived from an EMBL/GenBank/DDBJ whole genome shotgun (WGS) entry which is preliminary data.</text>
</comment>